<evidence type="ECO:0000256" key="1">
    <source>
        <dbReference type="PROSITE-ProRule" id="PRU00464"/>
    </source>
</evidence>
<dbReference type="SUPFAM" id="SSF54197">
    <property type="entry name" value="HIT-like"/>
    <property type="match status" value="1"/>
</dbReference>
<name>A0A3M3BPX4_9PSED</name>
<evidence type="ECO:0000259" key="2">
    <source>
        <dbReference type="PROSITE" id="PS51084"/>
    </source>
</evidence>
<sequence length="201" mass="22330">MATFPGVKSVRSVSCRAHSGAHACVQVMRHANPSILPVSQHPATDRAGAFTWQSGVFIVFVLDSRLQQDTLAIGDFPLCRLLLSNDSHYPWFILVPRRADISEVFQLSAADQSQLWQETSTLAKVLKEVFDADKINIAALGNVVSQLHMHVIVRKRDDAAWPAPVWGKHAASAYTGEQFSAICRQLKSVLTNDFRFEEDQS</sequence>
<evidence type="ECO:0000313" key="4">
    <source>
        <dbReference type="Proteomes" id="UP000278587"/>
    </source>
</evidence>
<protein>
    <recommendedName>
        <fullName evidence="2">HIT domain-containing protein</fullName>
    </recommendedName>
</protein>
<organism evidence="3 4">
    <name type="scientific">Pseudomonas caricapapayae</name>
    <dbReference type="NCBI Taxonomy" id="46678"/>
    <lineage>
        <taxon>Bacteria</taxon>
        <taxon>Pseudomonadati</taxon>
        <taxon>Pseudomonadota</taxon>
        <taxon>Gammaproteobacteria</taxon>
        <taxon>Pseudomonadales</taxon>
        <taxon>Pseudomonadaceae</taxon>
        <taxon>Pseudomonas</taxon>
    </lineage>
</organism>
<dbReference type="AlphaFoldDB" id="A0A3M3BPX4"/>
<comment type="caution">
    <text evidence="3">The sequence shown here is derived from an EMBL/GenBank/DDBJ whole genome shotgun (WGS) entry which is preliminary data.</text>
</comment>
<dbReference type="Pfam" id="PF01230">
    <property type="entry name" value="HIT"/>
    <property type="match status" value="1"/>
</dbReference>
<dbReference type="EMBL" id="RBOC01000016">
    <property type="protein sequence ID" value="RMM14779.1"/>
    <property type="molecule type" value="Genomic_DNA"/>
</dbReference>
<evidence type="ECO:0000313" key="3">
    <source>
        <dbReference type="EMBL" id="RMM14779.1"/>
    </source>
</evidence>
<dbReference type="GO" id="GO:0003824">
    <property type="term" value="F:catalytic activity"/>
    <property type="evidence" value="ECO:0007669"/>
    <property type="project" value="InterPro"/>
</dbReference>
<dbReference type="Proteomes" id="UP000278587">
    <property type="component" value="Unassembled WGS sequence"/>
</dbReference>
<comment type="caution">
    <text evidence="1">Lacks conserved residue(s) required for the propagation of feature annotation.</text>
</comment>
<dbReference type="PROSITE" id="PS51084">
    <property type="entry name" value="HIT_2"/>
    <property type="match status" value="1"/>
</dbReference>
<dbReference type="InterPro" id="IPR011146">
    <property type="entry name" value="HIT-like"/>
</dbReference>
<accession>A0A3M3BPX4</accession>
<reference evidence="3 4" key="1">
    <citation type="submission" date="2018-08" db="EMBL/GenBank/DDBJ databases">
        <title>Recombination of ecologically and evolutionarily significant loci maintains genetic cohesion in the Pseudomonas syringae species complex.</title>
        <authorList>
            <person name="Dillon M."/>
            <person name="Thakur S."/>
            <person name="Almeida R.N.D."/>
            <person name="Weir B.S."/>
            <person name="Guttman D.S."/>
        </authorList>
    </citation>
    <scope>NUCLEOTIDE SEQUENCE [LARGE SCALE GENOMIC DNA]</scope>
    <source>
        <strain evidence="3 4">ICMP 4086</strain>
    </source>
</reference>
<feature type="domain" description="HIT" evidence="2">
    <location>
        <begin position="59"/>
        <end position="161"/>
    </location>
</feature>
<dbReference type="Gene3D" id="3.30.428.10">
    <property type="entry name" value="HIT-like"/>
    <property type="match status" value="1"/>
</dbReference>
<dbReference type="InterPro" id="IPR036265">
    <property type="entry name" value="HIT-like_sf"/>
</dbReference>
<gene>
    <name evidence="3" type="ORF">ALQ84_04898</name>
</gene>
<proteinExistence type="predicted"/>